<dbReference type="PATRIC" id="fig|279113.9.peg.2519"/>
<dbReference type="InterPro" id="IPR022675">
    <property type="entry name" value="G6P_DH_C"/>
</dbReference>
<feature type="binding site" evidence="6">
    <location>
        <position position="168"/>
    </location>
    <ligand>
        <name>substrate</name>
    </ligand>
</feature>
<keyword evidence="3 6" id="KW-0521">NADP</keyword>
<dbReference type="Pfam" id="PF00479">
    <property type="entry name" value="G6PD_N"/>
    <property type="match status" value="1"/>
</dbReference>
<dbReference type="NCBIfam" id="TIGR00871">
    <property type="entry name" value="zwf"/>
    <property type="match status" value="1"/>
</dbReference>
<dbReference type="PIRSF" id="PIRSF000110">
    <property type="entry name" value="G6PD"/>
    <property type="match status" value="1"/>
</dbReference>
<evidence type="ECO:0000256" key="2">
    <source>
        <dbReference type="ARBA" id="ARBA00022526"/>
    </source>
</evidence>
<feature type="binding site" evidence="6">
    <location>
        <position position="172"/>
    </location>
    <ligand>
        <name>substrate</name>
    </ligand>
</feature>
<feature type="binding site" evidence="6">
    <location>
        <position position="225"/>
    </location>
    <ligand>
        <name>substrate</name>
    </ligand>
</feature>
<dbReference type="InterPro" id="IPR001282">
    <property type="entry name" value="G6P_DH"/>
</dbReference>
<feature type="domain" description="Glucose-6-phosphate dehydrogenase C-terminal" evidence="8">
    <location>
        <begin position="180"/>
        <end position="450"/>
    </location>
</feature>
<comment type="function">
    <text evidence="6">Catalyzes the oxidation of glucose 6-phosphate to 6-phosphogluconolactone.</text>
</comment>
<evidence type="ECO:0000313" key="9">
    <source>
        <dbReference type="EMBL" id="AMP04905.1"/>
    </source>
</evidence>
<reference evidence="9 10" key="1">
    <citation type="submission" date="2015-11" db="EMBL/GenBank/DDBJ databases">
        <title>Exploring the genomic traits of fungus-feeding bacterial genus Collimonas.</title>
        <authorList>
            <person name="Song C."/>
            <person name="Schmidt R."/>
            <person name="de Jager V."/>
            <person name="Krzyzanowska D."/>
            <person name="Jongedijk E."/>
            <person name="Cankar K."/>
            <person name="Beekwilder J."/>
            <person name="van Veen A."/>
            <person name="de Boer W."/>
            <person name="van Veen J.A."/>
            <person name="Garbeva P."/>
        </authorList>
    </citation>
    <scope>NUCLEOTIDE SEQUENCE [LARGE SCALE GENOMIC DNA]</scope>
    <source>
        <strain evidence="9 10">Ter91</strain>
    </source>
</reference>
<dbReference type="AlphaFoldDB" id="A0A127Q514"/>
<dbReference type="EMBL" id="CP013234">
    <property type="protein sequence ID" value="AMP04905.1"/>
    <property type="molecule type" value="Genomic_DNA"/>
</dbReference>
<dbReference type="InterPro" id="IPR036291">
    <property type="entry name" value="NAD(P)-bd_dom_sf"/>
</dbReference>
<dbReference type="HAMAP" id="MF_00966">
    <property type="entry name" value="G6PD"/>
    <property type="match status" value="1"/>
</dbReference>
<dbReference type="GO" id="GO:0009051">
    <property type="term" value="P:pentose-phosphate shunt, oxidative branch"/>
    <property type="evidence" value="ECO:0007669"/>
    <property type="project" value="TreeGrafter"/>
</dbReference>
<evidence type="ECO:0000256" key="6">
    <source>
        <dbReference type="HAMAP-Rule" id="MF_00966"/>
    </source>
</evidence>
<feature type="active site" description="Proton acceptor" evidence="6">
    <location>
        <position position="230"/>
    </location>
</feature>
<dbReference type="RefSeq" id="WP_061940408.1">
    <property type="nucleotide sequence ID" value="NZ_CP013234.1"/>
</dbReference>
<keyword evidence="5 6" id="KW-0119">Carbohydrate metabolism</keyword>
<dbReference type="STRING" id="279113.CPter91_2553"/>
<evidence type="ECO:0000256" key="5">
    <source>
        <dbReference type="ARBA" id="ARBA00023277"/>
    </source>
</evidence>
<evidence type="ECO:0000256" key="4">
    <source>
        <dbReference type="ARBA" id="ARBA00023002"/>
    </source>
</evidence>
<comment type="catalytic activity">
    <reaction evidence="6">
        <text>D-glucose 6-phosphate + NADP(+) = 6-phospho-D-glucono-1,5-lactone + NADPH + H(+)</text>
        <dbReference type="Rhea" id="RHEA:15841"/>
        <dbReference type="ChEBI" id="CHEBI:15378"/>
        <dbReference type="ChEBI" id="CHEBI:57783"/>
        <dbReference type="ChEBI" id="CHEBI:57955"/>
        <dbReference type="ChEBI" id="CHEBI:58349"/>
        <dbReference type="ChEBI" id="CHEBI:61548"/>
        <dbReference type="EC" id="1.1.1.49"/>
    </reaction>
</comment>
<dbReference type="GO" id="GO:0006006">
    <property type="term" value="P:glucose metabolic process"/>
    <property type="evidence" value="ECO:0007669"/>
    <property type="project" value="UniProtKB-KW"/>
</dbReference>
<feature type="binding site" evidence="6">
    <location>
        <position position="45"/>
    </location>
    <ligand>
        <name>NADP(+)</name>
        <dbReference type="ChEBI" id="CHEBI:58349"/>
    </ligand>
</feature>
<comment type="similarity">
    <text evidence="6">Belongs to the glucose-6-phosphate dehydrogenase family.</text>
</comment>
<dbReference type="SUPFAM" id="SSF51735">
    <property type="entry name" value="NAD(P)-binding Rossmann-fold domains"/>
    <property type="match status" value="1"/>
</dbReference>
<accession>A0A127Q514</accession>
<sequence>MTQPVSDALVFFGATGDLAFKQIFPALQAMIKRGHLDLPIIGIGRSALSKEQFIARARDSIEQHSQLDASAFSQLSAHLQYLSGDYQDDATYQQLKTLLGDAAHPLHYLAIPPEMFENVIKGLAHSGCAKNSRVIVEKPFGRDLASAQALNQVLLQVFPAADIYRIDHYLAKEPVQNLLYFRFANSFLEPLWNRSHIAHVQITMAESFGVQGRGSFYESVGAMRDVIQNHLLQVAALLAMEPLASDHDDAIRDAKLRAFQAMQPLNPAQIVRGQFRGYREEPGVAAESSVETFAALRLNIDNARWAGVPFYIRAGKQMPLTASEIMVTLKKPRQAVFDTTGAGQENYFRFRIGPDALISMGARVKLAGEAMVGEPVELLAQRHPGDEMSPYERLFGDAIQGDAALFARYDSIEAAWRTVMPVLGNCVPLEIYEAHSWGPAAADRLMAADGGWHNPQLTKDSHGGNG</sequence>
<gene>
    <name evidence="6 9" type="primary">zwf</name>
    <name evidence="9" type="ORF">CPter91_2553</name>
</gene>
<feature type="binding site" evidence="6">
    <location>
        <position position="138"/>
    </location>
    <ligand>
        <name>NADP(+)</name>
        <dbReference type="ChEBI" id="CHEBI:58349"/>
    </ligand>
</feature>
<dbReference type="KEGG" id="cpra:CPter91_2553"/>
<dbReference type="PANTHER" id="PTHR23429">
    <property type="entry name" value="GLUCOSE-6-PHOSPHATE 1-DEHYDROGENASE G6PD"/>
    <property type="match status" value="1"/>
</dbReference>
<evidence type="ECO:0000259" key="8">
    <source>
        <dbReference type="Pfam" id="PF02781"/>
    </source>
</evidence>
<evidence type="ECO:0000259" key="7">
    <source>
        <dbReference type="Pfam" id="PF00479"/>
    </source>
</evidence>
<dbReference type="PRINTS" id="PR00079">
    <property type="entry name" value="G6PDHDRGNASE"/>
</dbReference>
<dbReference type="GO" id="GO:0050661">
    <property type="term" value="F:NADP binding"/>
    <property type="evidence" value="ECO:0007669"/>
    <property type="project" value="UniProtKB-UniRule"/>
</dbReference>
<dbReference type="Gene3D" id="3.40.50.720">
    <property type="entry name" value="NAD(P)-binding Rossmann-like Domain"/>
    <property type="match status" value="1"/>
</dbReference>
<keyword evidence="4 6" id="KW-0560">Oxidoreductase</keyword>
<protein>
    <recommendedName>
        <fullName evidence="6">Glucose-6-phosphate 1-dehydrogenase</fullName>
        <shortName evidence="6">G6PD</shortName>
        <ecNumber evidence="6">1.1.1.49</ecNumber>
    </recommendedName>
</protein>
<evidence type="ECO:0000256" key="1">
    <source>
        <dbReference type="ARBA" id="ARBA00004937"/>
    </source>
</evidence>
<comment type="caution">
    <text evidence="6">Lacks conserved residue(s) required for the propagation of feature annotation.</text>
</comment>
<evidence type="ECO:0000256" key="3">
    <source>
        <dbReference type="ARBA" id="ARBA00022857"/>
    </source>
</evidence>
<feature type="binding site" evidence="6">
    <location>
        <position position="206"/>
    </location>
    <ligand>
        <name>substrate</name>
    </ligand>
</feature>
<dbReference type="Pfam" id="PF02781">
    <property type="entry name" value="G6PD_C"/>
    <property type="match status" value="1"/>
</dbReference>
<dbReference type="UniPathway" id="UPA00115">
    <property type="reaction ID" value="UER00408"/>
</dbReference>
<keyword evidence="2 6" id="KW-0313">Glucose metabolism</keyword>
<dbReference type="PANTHER" id="PTHR23429:SF0">
    <property type="entry name" value="GLUCOSE-6-PHOSPHATE 1-DEHYDROGENASE"/>
    <property type="match status" value="1"/>
</dbReference>
<feature type="binding site" evidence="6">
    <location>
        <position position="316"/>
    </location>
    <ligand>
        <name>substrate</name>
    </ligand>
</feature>
<dbReference type="GO" id="GO:0005829">
    <property type="term" value="C:cytosol"/>
    <property type="evidence" value="ECO:0007669"/>
    <property type="project" value="TreeGrafter"/>
</dbReference>
<dbReference type="SUPFAM" id="SSF55347">
    <property type="entry name" value="Glyceraldehyde-3-phosphate dehydrogenase-like, C-terminal domain"/>
    <property type="match status" value="1"/>
</dbReference>
<feature type="domain" description="Glucose-6-phosphate dehydrogenase NAD-binding" evidence="7">
    <location>
        <begin position="10"/>
        <end position="177"/>
    </location>
</feature>
<proteinExistence type="inferred from homology"/>
<dbReference type="OrthoDB" id="9802739at2"/>
<evidence type="ECO:0000313" key="10">
    <source>
        <dbReference type="Proteomes" id="UP000074561"/>
    </source>
</evidence>
<dbReference type="EC" id="1.1.1.49" evidence="6"/>
<dbReference type="InterPro" id="IPR022674">
    <property type="entry name" value="G6P_DH_NAD-bd"/>
</dbReference>
<organism evidence="9 10">
    <name type="scientific">Collimonas pratensis</name>
    <dbReference type="NCBI Taxonomy" id="279113"/>
    <lineage>
        <taxon>Bacteria</taxon>
        <taxon>Pseudomonadati</taxon>
        <taxon>Pseudomonadota</taxon>
        <taxon>Betaproteobacteria</taxon>
        <taxon>Burkholderiales</taxon>
        <taxon>Oxalobacteraceae</taxon>
        <taxon>Collimonas</taxon>
    </lineage>
</organism>
<comment type="pathway">
    <text evidence="1 6">Carbohydrate degradation; pentose phosphate pathway; D-ribulose 5-phosphate from D-glucose 6-phosphate (oxidative stage): step 1/3.</text>
</comment>
<dbReference type="Gene3D" id="3.30.360.10">
    <property type="entry name" value="Dihydrodipicolinate Reductase, domain 2"/>
    <property type="match status" value="1"/>
</dbReference>
<name>A0A127Q514_9BURK</name>
<dbReference type="GO" id="GO:0004345">
    <property type="term" value="F:glucose-6-phosphate dehydrogenase activity"/>
    <property type="evidence" value="ECO:0007669"/>
    <property type="project" value="UniProtKB-UniRule"/>
</dbReference>
<dbReference type="Proteomes" id="UP000074561">
    <property type="component" value="Chromosome"/>
</dbReference>